<reference evidence="4 5" key="1">
    <citation type="submission" date="2018-01" db="EMBL/GenBank/DDBJ databases">
        <title>Whole genome analyses suggest that Burkholderia sensu lato contains two further novel genera in the rhizoxinica-symbiotica group Mycetohabitans gen. nov., and Trinickia gen. nov.: implications for the evolution of diazotrophy and nodulation in the Burkholderiaceae.</title>
        <authorList>
            <person name="Estrada-de los Santos P."/>
            <person name="Palmer M."/>
            <person name="Chavez-Ramirez B."/>
            <person name="Beukes C."/>
            <person name="Steenkamp E.T."/>
            <person name="Hirsch A.M."/>
            <person name="Manyaka P."/>
            <person name="Maluk M."/>
            <person name="Lafos M."/>
            <person name="Crook M."/>
            <person name="Gross E."/>
            <person name="Simon M.F."/>
            <person name="Bueno dos Reis Junior F."/>
            <person name="Poole P.S."/>
            <person name="Venter S.N."/>
            <person name="James E.K."/>
        </authorList>
    </citation>
    <scope>NUCLEOTIDE SEQUENCE [LARGE SCALE GENOMIC DNA]</scope>
    <source>
        <strain evidence="4 5">GP25-8</strain>
    </source>
</reference>
<comment type="caution">
    <text evidence="4">The sequence shown here is derived from an EMBL/GenBank/DDBJ whole genome shotgun (WGS) entry which is preliminary data.</text>
</comment>
<dbReference type="EMBL" id="PNYB01000009">
    <property type="protein sequence ID" value="PMS24611.1"/>
    <property type="molecule type" value="Genomic_DNA"/>
</dbReference>
<dbReference type="PANTHER" id="PTHR31250:SF27">
    <property type="entry name" value="IQ DOMAIN-CONTAINING PROTEIN IQM5"/>
    <property type="match status" value="1"/>
</dbReference>
<proteinExistence type="predicted"/>
<gene>
    <name evidence="4" type="ORF">C0Z19_12360</name>
</gene>
<evidence type="ECO:0000256" key="1">
    <source>
        <dbReference type="ARBA" id="ARBA00004496"/>
    </source>
</evidence>
<dbReference type="Proteomes" id="UP000235347">
    <property type="component" value="Unassembled WGS sequence"/>
</dbReference>
<keyword evidence="2" id="KW-0963">Cytoplasm</keyword>
<organism evidence="4 5">
    <name type="scientific">Trinickia soli</name>
    <dbReference type="NCBI Taxonomy" id="380675"/>
    <lineage>
        <taxon>Bacteria</taxon>
        <taxon>Pseudomonadati</taxon>
        <taxon>Pseudomonadota</taxon>
        <taxon>Betaproteobacteria</taxon>
        <taxon>Burkholderiales</taxon>
        <taxon>Burkholderiaceae</taxon>
        <taxon>Trinickia</taxon>
    </lineage>
</organism>
<dbReference type="PANTHER" id="PTHR31250">
    <property type="entry name" value="IQ DOMAIN-CONTAINING PROTEIN IQM3"/>
    <property type="match status" value="1"/>
</dbReference>
<protein>
    <submittedName>
        <fullName evidence="4">Uncharacterized protein</fullName>
    </submittedName>
</protein>
<keyword evidence="5" id="KW-1185">Reference proteome</keyword>
<evidence type="ECO:0000313" key="4">
    <source>
        <dbReference type="EMBL" id="PMS24611.1"/>
    </source>
</evidence>
<evidence type="ECO:0000256" key="3">
    <source>
        <dbReference type="SAM" id="MobiDB-lite"/>
    </source>
</evidence>
<sequence length="289" mass="34032">MRNHVEKRSPEWRRILEAQKNWRKLAAALEPYFDDFSKSGRRVERDYYLERIDKKHRYGLELERLHRIWLDQHVNHSGKKGLSLFRSLFRAFTRRRKPRLSFFDWLDKHEDKLAPTARGGVEYLDASDRHLYKARIDRGRIFLSPSALAVRDYLAQVGGRSDQLIFVVDENHQLYAAPKRVHQFQHTSFFAGAPVRMAGTLKTDAALRITVISSYSGHYAPTESDLEAFLSRLQNERTNLHRIQLQYYADNGDDKAELHADNWLRRRKPHTLRTRQMAEAPELPTAQQP</sequence>
<accession>A0A2N7W5C9</accession>
<evidence type="ECO:0000313" key="5">
    <source>
        <dbReference type="Proteomes" id="UP000235347"/>
    </source>
</evidence>
<name>A0A2N7W5C9_9BURK</name>
<dbReference type="AlphaFoldDB" id="A0A2N7W5C9"/>
<dbReference type="InterPro" id="IPR044159">
    <property type="entry name" value="IQM"/>
</dbReference>
<comment type="subcellular location">
    <subcellularLocation>
        <location evidence="1">Cytoplasm</location>
    </subcellularLocation>
</comment>
<evidence type="ECO:0000256" key="2">
    <source>
        <dbReference type="ARBA" id="ARBA00022490"/>
    </source>
</evidence>
<dbReference type="GO" id="GO:0005737">
    <property type="term" value="C:cytoplasm"/>
    <property type="evidence" value="ECO:0007669"/>
    <property type="project" value="UniProtKB-SubCell"/>
</dbReference>
<feature type="region of interest" description="Disordered" evidence="3">
    <location>
        <begin position="267"/>
        <end position="289"/>
    </location>
</feature>